<sequence length="385" mass="41982">MRVRRAAPQPLQAHPIHPSPARDETRRPSAWPTGRNPFSHEEGPRLRLVPSWCVPGSAPTLEGPRRQRQKERFVRDPDPTAPPHARKPGWLFRCRSDRPPTGDRLAPGPVTLCSLLPVQLLFRPQLSHTDSALQLWGKYSTALNARLSASKSPSLGSVSRSIGPALVLPHKIAFPVALNCVLFLSPRGRVLVPSPPFVLQRKLQRLQGEHARGGKWGTSESRGTMPPRGRRDALSACCARCLFPPVLWFGLDEGGAPGRSASRCWAPADLTTCDPSPHSTQPSLQIHRWKASPGRPRPPPQTKHTETRSIAARPAARSGSEGPRSRVAPRTGMLLTPPVAGGGALADEGKGVGGAVCEKRTDDVRPLSFLETRLRRDRDAFLAAR</sequence>
<organism evidence="1 2">
    <name type="scientific">Purpureocillium lilacinum</name>
    <name type="common">Paecilomyces lilacinus</name>
    <dbReference type="NCBI Taxonomy" id="33203"/>
    <lineage>
        <taxon>Eukaryota</taxon>
        <taxon>Fungi</taxon>
        <taxon>Dikarya</taxon>
        <taxon>Ascomycota</taxon>
        <taxon>Pezizomycotina</taxon>
        <taxon>Sordariomycetes</taxon>
        <taxon>Hypocreomycetidae</taxon>
        <taxon>Hypocreales</taxon>
        <taxon>Ophiocordycipitaceae</taxon>
        <taxon>Purpureocillium</taxon>
    </lineage>
</organism>
<evidence type="ECO:0000313" key="2">
    <source>
        <dbReference type="Proteomes" id="UP001638806"/>
    </source>
</evidence>
<proteinExistence type="predicted"/>
<accession>A0ACC4E0B0</accession>
<gene>
    <name evidence="1" type="ORF">ACCO45_003246</name>
</gene>
<evidence type="ECO:0000313" key="1">
    <source>
        <dbReference type="EMBL" id="KAL3961723.1"/>
    </source>
</evidence>
<dbReference type="Proteomes" id="UP001638806">
    <property type="component" value="Unassembled WGS sequence"/>
</dbReference>
<protein>
    <submittedName>
        <fullName evidence="1">Uncharacterized protein</fullName>
    </submittedName>
</protein>
<dbReference type="EMBL" id="JBGNUJ010000003">
    <property type="protein sequence ID" value="KAL3961723.1"/>
    <property type="molecule type" value="Genomic_DNA"/>
</dbReference>
<comment type="caution">
    <text evidence="1">The sequence shown here is derived from an EMBL/GenBank/DDBJ whole genome shotgun (WGS) entry which is preliminary data.</text>
</comment>
<name>A0ACC4E0B0_PURLI</name>
<keyword evidence="2" id="KW-1185">Reference proteome</keyword>
<reference evidence="1" key="1">
    <citation type="submission" date="2024-12" db="EMBL/GenBank/DDBJ databases">
        <title>Comparative genomics and development of molecular markers within Purpureocillium lilacinum and among Purpureocillium species.</title>
        <authorList>
            <person name="Yeh Z.-Y."/>
            <person name="Ni N.-T."/>
            <person name="Lo P.-H."/>
            <person name="Mushyakhwo K."/>
            <person name="Lin C.-F."/>
            <person name="Nai Y.-S."/>
        </authorList>
    </citation>
    <scope>NUCLEOTIDE SEQUENCE</scope>
    <source>
        <strain evidence="1">NCHU-NPUST-175</strain>
    </source>
</reference>